<dbReference type="AlphaFoldDB" id="A0A430FC51"/>
<keyword evidence="3" id="KW-0378">Hydrolase</keyword>
<name>A0A430FC51_9BIFI</name>
<evidence type="ECO:0000256" key="7">
    <source>
        <dbReference type="PIRSR" id="PIRSR038994-3"/>
    </source>
</evidence>
<dbReference type="CDD" id="cd00854">
    <property type="entry name" value="NagA"/>
    <property type="match status" value="1"/>
</dbReference>
<dbReference type="SUPFAM" id="SSF51556">
    <property type="entry name" value="Metallo-dependent hydrolases"/>
    <property type="match status" value="1"/>
</dbReference>
<evidence type="ECO:0000256" key="2">
    <source>
        <dbReference type="ARBA" id="ARBA00022723"/>
    </source>
</evidence>
<feature type="binding site" evidence="7">
    <location>
        <position position="166"/>
    </location>
    <ligand>
        <name>Zn(2+)</name>
        <dbReference type="ChEBI" id="CHEBI:29105"/>
    </ligand>
</feature>
<dbReference type="PANTHER" id="PTHR11113:SF14">
    <property type="entry name" value="N-ACETYLGLUCOSAMINE-6-PHOSPHATE DEACETYLASE"/>
    <property type="match status" value="1"/>
</dbReference>
<dbReference type="RefSeq" id="WP_125982527.1">
    <property type="nucleotide sequence ID" value="NZ_QXGL01000015.1"/>
</dbReference>
<dbReference type="EMBL" id="QXGL01000015">
    <property type="protein sequence ID" value="RSX50417.1"/>
    <property type="molecule type" value="Genomic_DNA"/>
</dbReference>
<feature type="binding site" evidence="6">
    <location>
        <position position="177"/>
    </location>
    <ligand>
        <name>substrate</name>
    </ligand>
</feature>
<protein>
    <submittedName>
        <fullName evidence="9">N-acetylglucosamine-6-phosphate deacetylase</fullName>
    </submittedName>
</protein>
<dbReference type="GO" id="GO:0046872">
    <property type="term" value="F:metal ion binding"/>
    <property type="evidence" value="ECO:0007669"/>
    <property type="project" value="UniProtKB-KW"/>
</dbReference>
<dbReference type="InterPro" id="IPR011059">
    <property type="entry name" value="Metal-dep_hydrolase_composite"/>
</dbReference>
<organism evidence="9 10">
    <name type="scientific">Bifidobacterium goeldii</name>
    <dbReference type="NCBI Taxonomy" id="2306975"/>
    <lineage>
        <taxon>Bacteria</taxon>
        <taxon>Bacillati</taxon>
        <taxon>Actinomycetota</taxon>
        <taxon>Actinomycetes</taxon>
        <taxon>Bifidobacteriales</taxon>
        <taxon>Bifidobacteriaceae</taxon>
        <taxon>Bifidobacterium</taxon>
    </lineage>
</organism>
<dbReference type="OrthoDB" id="9776488at2"/>
<evidence type="ECO:0000259" key="8">
    <source>
        <dbReference type="Pfam" id="PF01979"/>
    </source>
</evidence>
<dbReference type="SUPFAM" id="SSF51338">
    <property type="entry name" value="Composite domain of metallo-dependent hydrolases"/>
    <property type="match status" value="1"/>
</dbReference>
<dbReference type="Gene3D" id="2.30.40.10">
    <property type="entry name" value="Urease, subunit C, domain 1"/>
    <property type="match status" value="1"/>
</dbReference>
<reference evidence="9 10" key="1">
    <citation type="submission" date="2018-09" db="EMBL/GenBank/DDBJ databases">
        <title>Characterization of the phylogenetic diversity of five novel species belonging to the genus Bifidobacterium.</title>
        <authorList>
            <person name="Lugli G.A."/>
            <person name="Duranti S."/>
            <person name="Milani C."/>
        </authorList>
    </citation>
    <scope>NUCLEOTIDE SEQUENCE [LARGE SCALE GENOMIC DNA]</scope>
    <source>
        <strain evidence="9 10">2034B</strain>
    </source>
</reference>
<proteinExistence type="inferred from homology"/>
<feature type="binding site" evidence="7">
    <location>
        <position position="240"/>
    </location>
    <ligand>
        <name>Zn(2+)</name>
        <dbReference type="ChEBI" id="CHEBI:29105"/>
    </ligand>
</feature>
<dbReference type="GO" id="GO:0006046">
    <property type="term" value="P:N-acetylglucosamine catabolic process"/>
    <property type="evidence" value="ECO:0007669"/>
    <property type="project" value="TreeGrafter"/>
</dbReference>
<comment type="cofactor">
    <cofactor evidence="7">
        <name>a divalent metal cation</name>
        <dbReference type="ChEBI" id="CHEBI:60240"/>
    </cofactor>
    <text evidence="7">Binds 1 divalent metal cation per subunit.</text>
</comment>
<evidence type="ECO:0000313" key="10">
    <source>
        <dbReference type="Proteomes" id="UP000287533"/>
    </source>
</evidence>
<dbReference type="GO" id="GO:0008448">
    <property type="term" value="F:N-acetylglucosamine-6-phosphate deacetylase activity"/>
    <property type="evidence" value="ECO:0007669"/>
    <property type="project" value="InterPro"/>
</dbReference>
<feature type="domain" description="Amidohydrolase-related" evidence="8">
    <location>
        <begin position="91"/>
        <end position="418"/>
    </location>
</feature>
<feature type="binding site" evidence="6">
    <location>
        <begin position="264"/>
        <end position="265"/>
    </location>
    <ligand>
        <name>substrate</name>
    </ligand>
</feature>
<feature type="binding site" evidence="6">
    <location>
        <position position="272"/>
    </location>
    <ligand>
        <name>substrate</name>
    </ligand>
</feature>
<evidence type="ECO:0000256" key="1">
    <source>
        <dbReference type="ARBA" id="ARBA00010716"/>
    </source>
</evidence>
<comment type="similarity">
    <text evidence="1">Belongs to the metallo-dependent hydrolases superfamily. NagA family.</text>
</comment>
<keyword evidence="10" id="KW-1185">Reference proteome</keyword>
<dbReference type="Gene3D" id="3.20.20.140">
    <property type="entry name" value="Metal-dependent hydrolases"/>
    <property type="match status" value="1"/>
</dbReference>
<gene>
    <name evidence="9" type="ORF">D2E25_2022</name>
</gene>
<dbReference type="Pfam" id="PF01979">
    <property type="entry name" value="Amidohydro_1"/>
    <property type="match status" value="1"/>
</dbReference>
<evidence type="ECO:0000256" key="4">
    <source>
        <dbReference type="ARBA" id="ARBA00023277"/>
    </source>
</evidence>
<evidence type="ECO:0000313" key="9">
    <source>
        <dbReference type="EMBL" id="RSX50417.1"/>
    </source>
</evidence>
<evidence type="ECO:0000256" key="3">
    <source>
        <dbReference type="ARBA" id="ARBA00022801"/>
    </source>
</evidence>
<feature type="binding site" evidence="6">
    <location>
        <begin position="352"/>
        <end position="354"/>
    </location>
    <ligand>
        <name>substrate</name>
    </ligand>
</feature>
<dbReference type="Proteomes" id="UP000287533">
    <property type="component" value="Unassembled WGS sequence"/>
</dbReference>
<sequence length="434" mass="45635">MTQDRSEIVAHVTAALEGEAKPVAIRGARKVDARGEQSGYWVVSNARGVIVATGAAAADGTGEEAFEHACRTVGIDPASRSGEVIDAAGRILTPGYVDIHAHGAWEKSFDDGPDGIDVARAGHAVHGTTRQVLSLITNPMDVICRNIRTVREKMATRPDILGCHLEGPFLARKRKGAHDPNCLKDPVPELVDRMLDASGADLATGKIGCIRQITIAPELEHGIGAIRQFAAAGVVPAVGHCDADYATTQAGFDAGAGIMTHMFNAMNGLHHREPGPIPAAVEDPRVTIEFINDGFHVQNPMVKLGFGLAPHRIAFVTDAMAATDCPDGAYKLGELDVNVIDGHARLVSNGAIAGSTLTLEVAVQRAVNELGFSPVAVVEAATLTPARAFGFDRVNPVTGAPLGLIAPGYAADLNLLDPADWTARHVWCAGRQLK</sequence>
<dbReference type="InterPro" id="IPR032466">
    <property type="entry name" value="Metal_Hydrolase"/>
</dbReference>
<comment type="caution">
    <text evidence="9">The sequence shown here is derived from an EMBL/GenBank/DDBJ whole genome shotgun (WGS) entry which is preliminary data.</text>
</comment>
<evidence type="ECO:0000256" key="5">
    <source>
        <dbReference type="PIRSR" id="PIRSR038994-1"/>
    </source>
</evidence>
<keyword evidence="4" id="KW-0119">Carbohydrate metabolism</keyword>
<evidence type="ECO:0000256" key="6">
    <source>
        <dbReference type="PIRSR" id="PIRSR038994-2"/>
    </source>
</evidence>
<dbReference type="InterPro" id="IPR006680">
    <property type="entry name" value="Amidohydro-rel"/>
</dbReference>
<dbReference type="InterPro" id="IPR003764">
    <property type="entry name" value="GlcNAc_6-P_deAcase"/>
</dbReference>
<accession>A0A430FC51</accession>
<feature type="binding site" evidence="6">
    <location>
        <position position="296"/>
    </location>
    <ligand>
        <name>substrate</name>
    </ligand>
</feature>
<feature type="binding site" evidence="7">
    <location>
        <position position="261"/>
    </location>
    <ligand>
        <name>Zn(2+)</name>
        <dbReference type="ChEBI" id="CHEBI:29105"/>
    </ligand>
</feature>
<dbReference type="PANTHER" id="PTHR11113">
    <property type="entry name" value="N-ACETYLGLUCOSAMINE-6-PHOSPHATE DEACETYLASE"/>
    <property type="match status" value="1"/>
</dbReference>
<feature type="active site" description="Proton donor/acceptor" evidence="5">
    <location>
        <position position="318"/>
    </location>
</feature>
<keyword evidence="2 7" id="KW-0479">Metal-binding</keyword>
<dbReference type="PIRSF" id="PIRSF038994">
    <property type="entry name" value="NagA"/>
    <property type="match status" value="1"/>
</dbReference>